<dbReference type="Pfam" id="PF06439">
    <property type="entry name" value="3keto-disac_hyd"/>
    <property type="match status" value="1"/>
</dbReference>
<feature type="domain" description="3-keto-alpha-glucoside-1,2-lyase/3-keto-2-hydroxy-glucal hydratase" evidence="1">
    <location>
        <begin position="24"/>
        <end position="196"/>
    </location>
</feature>
<evidence type="ECO:0000313" key="3">
    <source>
        <dbReference type="Proteomes" id="UP001597526"/>
    </source>
</evidence>
<dbReference type="InterPro" id="IPR010496">
    <property type="entry name" value="AL/BT2_dom"/>
</dbReference>
<dbReference type="EMBL" id="JBHULB010000005">
    <property type="protein sequence ID" value="MFD2585611.1"/>
    <property type="molecule type" value="Genomic_DNA"/>
</dbReference>
<dbReference type="RefSeq" id="WP_377765026.1">
    <property type="nucleotide sequence ID" value="NZ_JBHULB010000005.1"/>
</dbReference>
<protein>
    <submittedName>
        <fullName evidence="2">DUF1080 domain-containing protein</fullName>
    </submittedName>
</protein>
<dbReference type="Gene3D" id="2.60.120.560">
    <property type="entry name" value="Exo-inulinase, domain 1"/>
    <property type="match status" value="1"/>
</dbReference>
<comment type="caution">
    <text evidence="2">The sequence shown here is derived from an EMBL/GenBank/DDBJ whole genome shotgun (WGS) entry which is preliminary data.</text>
</comment>
<name>A0ABW5MRN3_9FLAO</name>
<gene>
    <name evidence="2" type="ORF">ACFSQJ_01640</name>
</gene>
<evidence type="ECO:0000259" key="1">
    <source>
        <dbReference type="Pfam" id="PF06439"/>
    </source>
</evidence>
<keyword evidence="3" id="KW-1185">Reference proteome</keyword>
<proteinExistence type="predicted"/>
<sequence length="199" mass="22260">MKNLLFISIIFISNFSLGQEKTLSLFNGENLDGWIVHGTEKWYVSDGHLICESGPDQAYGYLSTKETYDDFELTLDFKQEADGNSGVFIRSTFEGTKVTGWQAEVAPQGKHTGGIYESYGRGWLIKPKAEKEAFLKMNEWNTMRIVAKGSTIITYLNGVEMVNLVDEKIGNGKGAIALQIHDGGGIKVRWENIKLKKLN</sequence>
<evidence type="ECO:0000313" key="2">
    <source>
        <dbReference type="EMBL" id="MFD2585611.1"/>
    </source>
</evidence>
<reference evidence="3" key="1">
    <citation type="journal article" date="2019" name="Int. J. Syst. Evol. Microbiol.">
        <title>The Global Catalogue of Microorganisms (GCM) 10K type strain sequencing project: providing services to taxonomists for standard genome sequencing and annotation.</title>
        <authorList>
            <consortium name="The Broad Institute Genomics Platform"/>
            <consortium name="The Broad Institute Genome Sequencing Center for Infectious Disease"/>
            <person name="Wu L."/>
            <person name="Ma J."/>
        </authorList>
    </citation>
    <scope>NUCLEOTIDE SEQUENCE [LARGE SCALE GENOMIC DNA]</scope>
    <source>
        <strain evidence="3">KCTC 52368</strain>
    </source>
</reference>
<organism evidence="2 3">
    <name type="scientific">Croceitalea marina</name>
    <dbReference type="NCBI Taxonomy" id="1775166"/>
    <lineage>
        <taxon>Bacteria</taxon>
        <taxon>Pseudomonadati</taxon>
        <taxon>Bacteroidota</taxon>
        <taxon>Flavobacteriia</taxon>
        <taxon>Flavobacteriales</taxon>
        <taxon>Flavobacteriaceae</taxon>
        <taxon>Croceitalea</taxon>
    </lineage>
</organism>
<dbReference type="Proteomes" id="UP001597526">
    <property type="component" value="Unassembled WGS sequence"/>
</dbReference>
<accession>A0ABW5MRN3</accession>